<evidence type="ECO:0000259" key="1">
    <source>
        <dbReference type="Pfam" id="PF13966"/>
    </source>
</evidence>
<reference evidence="2" key="1">
    <citation type="submission" date="2021-03" db="UniProtKB">
        <authorList>
            <consortium name="EnsemblPlants"/>
        </authorList>
    </citation>
    <scope>IDENTIFICATION</scope>
</reference>
<dbReference type="AlphaFoldDB" id="A0A803QJE5"/>
<protein>
    <recommendedName>
        <fullName evidence="1">Reverse transcriptase zinc-binding domain-containing protein</fullName>
    </recommendedName>
</protein>
<proteinExistence type="predicted"/>
<dbReference type="Gene3D" id="3.60.10.10">
    <property type="entry name" value="Endonuclease/exonuclease/phosphatase"/>
    <property type="match status" value="1"/>
</dbReference>
<evidence type="ECO:0000313" key="2">
    <source>
        <dbReference type="EnsemblPlants" id="cds.evm.model.10.1342"/>
    </source>
</evidence>
<dbReference type="Gramene" id="evm.model.10.1342">
    <property type="protein sequence ID" value="cds.evm.model.10.1342"/>
    <property type="gene ID" value="evm.TU.10.1342"/>
</dbReference>
<dbReference type="Proteomes" id="UP000596661">
    <property type="component" value="Unassembled WGS sequence"/>
</dbReference>
<dbReference type="PANTHER" id="PTHR33710:SF71">
    <property type="entry name" value="ENDONUCLEASE_EXONUCLEASE_PHOSPHATASE DOMAIN-CONTAINING PROTEIN"/>
    <property type="match status" value="1"/>
</dbReference>
<dbReference type="EMBL" id="UZAU01000821">
    <property type="status" value="NOT_ANNOTATED_CDS"/>
    <property type="molecule type" value="Genomic_DNA"/>
</dbReference>
<organism evidence="2 3">
    <name type="scientific">Cannabis sativa</name>
    <name type="common">Hemp</name>
    <name type="synonym">Marijuana</name>
    <dbReference type="NCBI Taxonomy" id="3483"/>
    <lineage>
        <taxon>Eukaryota</taxon>
        <taxon>Viridiplantae</taxon>
        <taxon>Streptophyta</taxon>
        <taxon>Embryophyta</taxon>
        <taxon>Tracheophyta</taxon>
        <taxon>Spermatophyta</taxon>
        <taxon>Magnoliopsida</taxon>
        <taxon>eudicotyledons</taxon>
        <taxon>Gunneridae</taxon>
        <taxon>Pentapetalae</taxon>
        <taxon>rosids</taxon>
        <taxon>fabids</taxon>
        <taxon>Rosales</taxon>
        <taxon>Cannabaceae</taxon>
        <taxon>Cannabis</taxon>
    </lineage>
</organism>
<name>A0A803QJE5_CANSA</name>
<feature type="domain" description="Reverse transcriptase zinc-binding" evidence="1">
    <location>
        <begin position="731"/>
        <end position="815"/>
    </location>
</feature>
<sequence length="907" mass="103379">MNSTLSLFEKERIVHTLSESDLNDPNDSSKFFLAARCLSNSINPKTFIKKMAEFWSNKCRFENVTKEDLCHAQFWVQTHRLPFLSKSRALAKKVGEWVGEFIDVHEDSLHEGWGSFMRTGVRIDVTQPLMRVKMVTLPQANAYPLLTRLTRKTIASSIPSLYTHRNLAIGTSPQPKSLTIVESSKPEITVTNQKEKCPELPLPFPSYIPTTFPPEVTHVIPTSHTQETIHPPINPTLHDPLTNNIDAYTAAAQKKGKAVGFSEASEDINDTCKSFRGKWTLIIFEVFSRDVAATKKRVQVLMILLFQHVSVFYDASETHLRINTWNLLSSLVSNDPSIPWLVLGDFNEFLSNEDKEGGPPQSDILMGNFRKTIDTCKLRAIPFNGDKFTWTNMNHNGNFVRERLDRGFFNDIWFEFFIEARVTHLDFYHSDHRAIEYVVSTPNLPATNYKRQTRFCFEQFWLKDSECRDIIQSNCGGTVQTKEEIVVEIDNYFSNLFSSNCVDDDALHSVLATINTAITAKMNQFLLQPYTVTEGKSALNSMAPDKSPEVDGMSAIFFQHHWDIVGTLVTQSTLRILNEGDDMEAINSALITLIPKIDQPKFVRDYRPISLYTVLYKLVSKAIAARFKEALPHVIFQNQSAFLPNRLITDNAVLVKQAWRILENPSSLLARVLKACYFKNAHYISTDRQWDARILKHHFGAIDVKRIFSIPLSPFPREDMLIWDHSDMGLYTVKSGYHLAKSLESMNVHSSSSSSRQWWNRFWSLRLPKKVKIFAWRFINDALPTSVNLAHRKITSSRACALCKCAWESVGHAIFRVIVLRLCGESSISMYLYRILPPAADFFKLNMDAARDQAGAIIGIGALIRDHDDTVVASFSKPIRGCFSPKEMESAAMFHSVKWAIEHQLQI</sequence>
<evidence type="ECO:0000313" key="3">
    <source>
        <dbReference type="Proteomes" id="UP000596661"/>
    </source>
</evidence>
<dbReference type="SUPFAM" id="SSF56219">
    <property type="entry name" value="DNase I-like"/>
    <property type="match status" value="1"/>
</dbReference>
<dbReference type="Pfam" id="PF13966">
    <property type="entry name" value="zf-RVT"/>
    <property type="match status" value="1"/>
</dbReference>
<dbReference type="InterPro" id="IPR026960">
    <property type="entry name" value="RVT-Znf"/>
</dbReference>
<accession>A0A803QJE5</accession>
<dbReference type="InterPro" id="IPR036691">
    <property type="entry name" value="Endo/exonu/phosph_ase_sf"/>
</dbReference>
<dbReference type="PANTHER" id="PTHR33710">
    <property type="entry name" value="BNAC02G09200D PROTEIN"/>
    <property type="match status" value="1"/>
</dbReference>
<dbReference type="EnsemblPlants" id="evm.model.10.1342">
    <property type="protein sequence ID" value="cds.evm.model.10.1342"/>
    <property type="gene ID" value="evm.TU.10.1342"/>
</dbReference>
<keyword evidence="3" id="KW-1185">Reference proteome</keyword>